<dbReference type="Pfam" id="PF16010">
    <property type="entry name" value="CDH-cyt"/>
    <property type="match status" value="1"/>
</dbReference>
<proteinExistence type="predicted"/>
<dbReference type="PANTHER" id="PTHR47190:SF1">
    <property type="entry name" value="GLUCOSE-METHANOL-CHOLINE OXIDOREDUCTASE N-TERMINAL DOMAIN-CONTAINING PROTEIN"/>
    <property type="match status" value="1"/>
</dbReference>
<keyword evidence="4" id="KW-1185">Reference proteome</keyword>
<evidence type="ECO:0000256" key="1">
    <source>
        <dbReference type="SAM" id="MobiDB-lite"/>
    </source>
</evidence>
<dbReference type="SUPFAM" id="SSF49344">
    <property type="entry name" value="CBD9-like"/>
    <property type="match status" value="1"/>
</dbReference>
<reference evidence="3" key="1">
    <citation type="submission" date="2023-01" db="EMBL/GenBank/DDBJ databases">
        <authorList>
            <person name="Van Ghelder C."/>
            <person name="Rancurel C."/>
        </authorList>
    </citation>
    <scope>NUCLEOTIDE SEQUENCE</scope>
    <source>
        <strain evidence="3">CNCM I-4278</strain>
    </source>
</reference>
<dbReference type="CDD" id="cd09630">
    <property type="entry name" value="CDH_like_cytochrome"/>
    <property type="match status" value="1"/>
</dbReference>
<dbReference type="AlphaFoldDB" id="A0A9W4U8H2"/>
<dbReference type="PANTHER" id="PTHR47190">
    <property type="entry name" value="DEHYDROGENASE, PUTATIVE-RELATED"/>
    <property type="match status" value="1"/>
</dbReference>
<sequence length="271" mass="28703">MLHLPASKNPSQRYHKSTRICSRNRNRLGVALYLLFFTKPTVSQVTEAFTDPVTGINFQRFFGARTGFSFGIALPENPSTDFIGQISCPIPSGSGWAGIALQDDMEGPLLLAAWPNGDTVVSTFRVAEDEDENPPVVQGEFRAIDIPSGTSVNDTHMTWTFLCQNCVGNGETGFTAQDTAGTVEMGWGLADRAVSNAGDPAAELSFHNVGFGGFDAVLSLARSPLFGEWALLAGVESNGSTTPISVLPPGTFVGGDGGDDDDSGDESDDDD</sequence>
<feature type="compositionally biased region" description="Acidic residues" evidence="1">
    <location>
        <begin position="257"/>
        <end position="271"/>
    </location>
</feature>
<evidence type="ECO:0000259" key="2">
    <source>
        <dbReference type="Pfam" id="PF16010"/>
    </source>
</evidence>
<name>A0A9W4U8H2_9PLEO</name>
<dbReference type="Proteomes" id="UP001152607">
    <property type="component" value="Unassembled WGS sequence"/>
</dbReference>
<dbReference type="OrthoDB" id="413885at2759"/>
<dbReference type="Gene3D" id="2.60.40.1210">
    <property type="entry name" value="Cellobiose dehydrogenase, cytochrome domain"/>
    <property type="match status" value="1"/>
</dbReference>
<accession>A0A9W4U8H2</accession>
<dbReference type="InterPro" id="IPR053208">
    <property type="entry name" value="GMC_Oxidoreductase_CD"/>
</dbReference>
<feature type="domain" description="Cellobiose dehydrogenase-like cytochrome" evidence="2">
    <location>
        <begin position="49"/>
        <end position="226"/>
    </location>
</feature>
<evidence type="ECO:0000313" key="4">
    <source>
        <dbReference type="Proteomes" id="UP001152607"/>
    </source>
</evidence>
<feature type="region of interest" description="Disordered" evidence="1">
    <location>
        <begin position="238"/>
        <end position="271"/>
    </location>
</feature>
<comment type="caution">
    <text evidence="3">The sequence shown here is derived from an EMBL/GenBank/DDBJ whole genome shotgun (WGS) entry which is preliminary data.</text>
</comment>
<dbReference type="EMBL" id="CAOQHR010000002">
    <property type="protein sequence ID" value="CAI6295190.1"/>
    <property type="molecule type" value="Genomic_DNA"/>
</dbReference>
<dbReference type="InterPro" id="IPR015920">
    <property type="entry name" value="Cellobiose_DH-like_cyt"/>
</dbReference>
<evidence type="ECO:0000313" key="3">
    <source>
        <dbReference type="EMBL" id="CAI6295190.1"/>
    </source>
</evidence>
<organism evidence="3 4">
    <name type="scientific">Periconia digitata</name>
    <dbReference type="NCBI Taxonomy" id="1303443"/>
    <lineage>
        <taxon>Eukaryota</taxon>
        <taxon>Fungi</taxon>
        <taxon>Dikarya</taxon>
        <taxon>Ascomycota</taxon>
        <taxon>Pezizomycotina</taxon>
        <taxon>Dothideomycetes</taxon>
        <taxon>Pleosporomycetidae</taxon>
        <taxon>Pleosporales</taxon>
        <taxon>Massarineae</taxon>
        <taxon>Periconiaceae</taxon>
        <taxon>Periconia</taxon>
    </lineage>
</organism>
<protein>
    <recommendedName>
        <fullName evidence="2">Cellobiose dehydrogenase-like cytochrome domain-containing protein</fullName>
    </recommendedName>
</protein>
<gene>
    <name evidence="3" type="ORF">PDIGIT_LOCUS2618</name>
</gene>